<evidence type="ECO:0000313" key="6">
    <source>
        <dbReference type="Proteomes" id="UP000217448"/>
    </source>
</evidence>
<comment type="similarity">
    <text evidence="1">Belongs to the Skp family.</text>
</comment>
<evidence type="ECO:0000256" key="3">
    <source>
        <dbReference type="SAM" id="MobiDB-lite"/>
    </source>
</evidence>
<dbReference type="EMBL" id="NTHN02000003">
    <property type="protein sequence ID" value="MCT4369365.1"/>
    <property type="molecule type" value="Genomic_DNA"/>
</dbReference>
<dbReference type="GO" id="GO:0050821">
    <property type="term" value="P:protein stabilization"/>
    <property type="evidence" value="ECO:0007669"/>
    <property type="project" value="TreeGrafter"/>
</dbReference>
<dbReference type="Gene3D" id="3.30.910.20">
    <property type="entry name" value="Skp domain"/>
    <property type="match status" value="1"/>
</dbReference>
<protein>
    <submittedName>
        <fullName evidence="4">OmpH family outer membrane protein</fullName>
    </submittedName>
    <submittedName>
        <fullName evidence="5">Outer membrane chaperone Skp</fullName>
    </submittedName>
</protein>
<dbReference type="PANTHER" id="PTHR35089:SF1">
    <property type="entry name" value="CHAPERONE PROTEIN SKP"/>
    <property type="match status" value="1"/>
</dbReference>
<comment type="caution">
    <text evidence="5">The sequence shown here is derived from an EMBL/GenBank/DDBJ whole genome shotgun (WGS) entry which is preliminary data.</text>
</comment>
<dbReference type="InterPro" id="IPR024930">
    <property type="entry name" value="Skp_dom_sf"/>
</dbReference>
<dbReference type="GO" id="GO:0051082">
    <property type="term" value="F:unfolded protein binding"/>
    <property type="evidence" value="ECO:0007669"/>
    <property type="project" value="InterPro"/>
</dbReference>
<dbReference type="EMBL" id="NTHN01000170">
    <property type="protein sequence ID" value="PBD19021.1"/>
    <property type="molecule type" value="Genomic_DNA"/>
</dbReference>
<reference evidence="5" key="1">
    <citation type="submission" date="2017-09" db="EMBL/GenBank/DDBJ databases">
        <title>Yangia sp. SAOS 153D whole genome sequencing.</title>
        <authorList>
            <person name="Verma A."/>
            <person name="Krishnamurthi S."/>
        </authorList>
    </citation>
    <scope>NUCLEOTIDE SEQUENCE [LARGE SCALE GENOMIC DNA]</scope>
    <source>
        <strain evidence="5">SAOS 153D</strain>
    </source>
</reference>
<dbReference type="OrthoDB" id="7868372at2"/>
<dbReference type="PANTHER" id="PTHR35089">
    <property type="entry name" value="CHAPERONE PROTEIN SKP"/>
    <property type="match status" value="1"/>
</dbReference>
<dbReference type="SMART" id="SM00935">
    <property type="entry name" value="OmpH"/>
    <property type="match status" value="1"/>
</dbReference>
<dbReference type="GO" id="GO:0005829">
    <property type="term" value="C:cytosol"/>
    <property type="evidence" value="ECO:0007669"/>
    <property type="project" value="TreeGrafter"/>
</dbReference>
<reference evidence="6" key="2">
    <citation type="submission" date="2023-07" db="EMBL/GenBank/DDBJ databases">
        <title>Yangia mangrovi SAOS 153D genome.</title>
        <authorList>
            <person name="Verma A."/>
            <person name="Pal Y."/>
            <person name="Sundharam S."/>
            <person name="Bisht B."/>
            <person name="Srinivasan K."/>
        </authorList>
    </citation>
    <scope>NUCLEOTIDE SEQUENCE [LARGE SCALE GENOMIC DNA]</scope>
    <source>
        <strain evidence="6">SAOS 153D</strain>
    </source>
</reference>
<name>A0A2A3JV25_9RHOB</name>
<dbReference type="SUPFAM" id="SSF111384">
    <property type="entry name" value="OmpH-like"/>
    <property type="match status" value="1"/>
</dbReference>
<proteinExistence type="inferred from homology"/>
<evidence type="ECO:0000313" key="4">
    <source>
        <dbReference type="EMBL" id="MCT4369365.1"/>
    </source>
</evidence>
<reference evidence="4" key="3">
    <citation type="submission" date="2024-05" db="EMBL/GenBank/DDBJ databases">
        <title>Yangia mangrovi SAOS 153D genome.</title>
        <authorList>
            <person name="Verma A."/>
            <person name="Pal Y."/>
            <person name="Sundharam S."/>
            <person name="Bisht B."/>
            <person name="Srinivasan K."/>
        </authorList>
    </citation>
    <scope>NUCLEOTIDE SEQUENCE</scope>
    <source>
        <strain evidence="4">SAOS 153D</strain>
    </source>
</reference>
<keyword evidence="6" id="KW-1185">Reference proteome</keyword>
<accession>A0A2A3JV25</accession>
<gene>
    <name evidence="4" type="ORF">CLG85_003000</name>
    <name evidence="5" type="ORF">CLG85_11550</name>
</gene>
<keyword evidence="2" id="KW-0732">Signal</keyword>
<evidence type="ECO:0000313" key="5">
    <source>
        <dbReference type="EMBL" id="PBD19021.1"/>
    </source>
</evidence>
<dbReference type="Pfam" id="PF03938">
    <property type="entry name" value="OmpH"/>
    <property type="match status" value="1"/>
</dbReference>
<dbReference type="InterPro" id="IPR005632">
    <property type="entry name" value="Chaperone_Skp"/>
</dbReference>
<evidence type="ECO:0000256" key="2">
    <source>
        <dbReference type="ARBA" id="ARBA00022729"/>
    </source>
</evidence>
<dbReference type="AlphaFoldDB" id="A0A2A3JV25"/>
<feature type="region of interest" description="Disordered" evidence="3">
    <location>
        <begin position="197"/>
        <end position="225"/>
    </location>
</feature>
<dbReference type="Proteomes" id="UP000217448">
    <property type="component" value="Unassembled WGS sequence"/>
</dbReference>
<sequence length="225" mass="24616">MTTSRTSASRCRAPSELVARSLLRAAVLGIVLAASPALAQDGMRSEIRPGIVQSEILTVEIDRLYAESDFGKQVSELLEETGTAIAAENRRIEAELTAEEKSLTEKRRTMDPAAFRKLADAFDTKVQELRDAQDSKARTLGNLSEERRRVFISRAEPVLADIMRDAGASVILDQRTVFLSTNAIDITEAAISRMNELLPEPDPLPDLTGTELPQTPAAPETSRKP</sequence>
<organism evidence="5">
    <name type="scientific">Alloyangia mangrovi</name>
    <dbReference type="NCBI Taxonomy" id="1779329"/>
    <lineage>
        <taxon>Bacteria</taxon>
        <taxon>Pseudomonadati</taxon>
        <taxon>Pseudomonadota</taxon>
        <taxon>Alphaproteobacteria</taxon>
        <taxon>Rhodobacterales</taxon>
        <taxon>Roseobacteraceae</taxon>
        <taxon>Alloyangia</taxon>
    </lineage>
</organism>
<evidence type="ECO:0000256" key="1">
    <source>
        <dbReference type="ARBA" id="ARBA00009091"/>
    </source>
</evidence>